<keyword evidence="1" id="KW-1133">Transmembrane helix</keyword>
<gene>
    <name evidence="2" type="ORF">DW747_00565</name>
</gene>
<protein>
    <recommendedName>
        <fullName evidence="4">Holin</fullName>
    </recommendedName>
</protein>
<evidence type="ECO:0008006" key="4">
    <source>
        <dbReference type="Google" id="ProtNLM"/>
    </source>
</evidence>
<comment type="caution">
    <text evidence="2">The sequence shown here is derived from an EMBL/GenBank/DDBJ whole genome shotgun (WGS) entry which is preliminary data.</text>
</comment>
<accession>A0A3E2XQC6</accession>
<evidence type="ECO:0000313" key="2">
    <source>
        <dbReference type="EMBL" id="RGC51032.1"/>
    </source>
</evidence>
<keyword evidence="3" id="KW-1185">Reference proteome</keyword>
<dbReference type="OrthoDB" id="1915214at2"/>
<dbReference type="EMBL" id="QVFD01000001">
    <property type="protein sequence ID" value="RGC51032.1"/>
    <property type="molecule type" value="Genomic_DNA"/>
</dbReference>
<feature type="transmembrane region" description="Helical" evidence="1">
    <location>
        <begin position="49"/>
        <end position="69"/>
    </location>
</feature>
<keyword evidence="1" id="KW-0472">Membrane</keyword>
<sequence length="77" mass="8162">MFKNCVFKDSVNTRKWMVNASIRAVKTMAQTAVAVMGTSTVLSAIDWRMVLSSAIVAGIVSILTSVAGLPEAPCEGE</sequence>
<keyword evidence="1" id="KW-0812">Transmembrane</keyword>
<proteinExistence type="predicted"/>
<dbReference type="Pfam" id="PF16945">
    <property type="entry name" value="Phage_r1t_holin"/>
    <property type="match status" value="1"/>
</dbReference>
<evidence type="ECO:0000313" key="3">
    <source>
        <dbReference type="Proteomes" id="UP000261231"/>
    </source>
</evidence>
<organism evidence="2 3">
    <name type="scientific">Coprococcus catus</name>
    <dbReference type="NCBI Taxonomy" id="116085"/>
    <lineage>
        <taxon>Bacteria</taxon>
        <taxon>Bacillati</taxon>
        <taxon>Bacillota</taxon>
        <taxon>Clostridia</taxon>
        <taxon>Lachnospirales</taxon>
        <taxon>Lachnospiraceae</taxon>
        <taxon>Coprococcus</taxon>
    </lineage>
</organism>
<dbReference type="RefSeq" id="WP_117538598.1">
    <property type="nucleotide sequence ID" value="NZ_QVFD01000001.1"/>
</dbReference>
<dbReference type="AlphaFoldDB" id="A0A3E2XQC6"/>
<dbReference type="Proteomes" id="UP000261231">
    <property type="component" value="Unassembled WGS sequence"/>
</dbReference>
<evidence type="ECO:0000256" key="1">
    <source>
        <dbReference type="SAM" id="Phobius"/>
    </source>
</evidence>
<dbReference type="InterPro" id="IPR020109">
    <property type="entry name" value="Holin_r1t"/>
</dbReference>
<name>A0A3E2XQC6_9FIRM</name>
<reference evidence="2 3" key="1">
    <citation type="submission" date="2018-08" db="EMBL/GenBank/DDBJ databases">
        <title>A genome reference for cultivated species of the human gut microbiota.</title>
        <authorList>
            <person name="Zou Y."/>
            <person name="Xue W."/>
            <person name="Luo G."/>
        </authorList>
    </citation>
    <scope>NUCLEOTIDE SEQUENCE [LARGE SCALE GENOMIC DNA]</scope>
    <source>
        <strain evidence="2 3">AM28-39</strain>
    </source>
</reference>